<dbReference type="AlphaFoldDB" id="A0A2T5JF78"/>
<protein>
    <submittedName>
        <fullName evidence="1">Uncharacterized protein</fullName>
    </submittedName>
</protein>
<keyword evidence="2" id="KW-1185">Reference proteome</keyword>
<sequence length="78" mass="9112">MEKINITIAADKVVYSFEVADYPHHQHNHCKFEIFQDGKLVAGFDPDAQHILHICNNKGHLSEDVLHLLAHEIERFHW</sequence>
<organism evidence="1 2">
    <name type="scientific">Mucilaginibacter yixingensis</name>
    <dbReference type="NCBI Taxonomy" id="1295612"/>
    <lineage>
        <taxon>Bacteria</taxon>
        <taxon>Pseudomonadati</taxon>
        <taxon>Bacteroidota</taxon>
        <taxon>Sphingobacteriia</taxon>
        <taxon>Sphingobacteriales</taxon>
        <taxon>Sphingobacteriaceae</taxon>
        <taxon>Mucilaginibacter</taxon>
    </lineage>
</organism>
<accession>A0A2T5JF78</accession>
<evidence type="ECO:0000313" key="1">
    <source>
        <dbReference type="EMBL" id="PTR01081.1"/>
    </source>
</evidence>
<comment type="caution">
    <text evidence="1">The sequence shown here is derived from an EMBL/GenBank/DDBJ whole genome shotgun (WGS) entry which is preliminary data.</text>
</comment>
<dbReference type="EMBL" id="QAOQ01000001">
    <property type="protein sequence ID" value="PTR01081.1"/>
    <property type="molecule type" value="Genomic_DNA"/>
</dbReference>
<dbReference type="OrthoDB" id="769901at2"/>
<name>A0A2T5JF78_9SPHI</name>
<dbReference type="Proteomes" id="UP000244168">
    <property type="component" value="Unassembled WGS sequence"/>
</dbReference>
<reference evidence="1 2" key="1">
    <citation type="submission" date="2018-04" db="EMBL/GenBank/DDBJ databases">
        <title>Genomic Encyclopedia of Archaeal and Bacterial Type Strains, Phase II (KMG-II): from individual species to whole genera.</title>
        <authorList>
            <person name="Goeker M."/>
        </authorList>
    </citation>
    <scope>NUCLEOTIDE SEQUENCE [LARGE SCALE GENOMIC DNA]</scope>
    <source>
        <strain evidence="1 2">DSM 26809</strain>
    </source>
</reference>
<evidence type="ECO:0000313" key="2">
    <source>
        <dbReference type="Proteomes" id="UP000244168"/>
    </source>
</evidence>
<proteinExistence type="predicted"/>
<gene>
    <name evidence="1" type="ORF">C8P68_101312</name>
</gene>
<dbReference type="RefSeq" id="WP_107826503.1">
    <property type="nucleotide sequence ID" value="NZ_CP160205.1"/>
</dbReference>